<reference evidence="5" key="1">
    <citation type="submission" date="2025-08" db="UniProtKB">
        <authorList>
            <consortium name="RefSeq"/>
        </authorList>
    </citation>
    <scope>IDENTIFICATION</scope>
    <source>
        <tissue evidence="5">Leaf</tissue>
    </source>
</reference>
<dbReference type="RefSeq" id="XP_030532325.1">
    <property type="nucleotide sequence ID" value="XM_030676465.2"/>
</dbReference>
<feature type="region of interest" description="Disordered" evidence="3">
    <location>
        <begin position="23"/>
        <end position="121"/>
    </location>
</feature>
<proteinExistence type="inferred from homology"/>
<protein>
    <recommendedName>
        <fullName evidence="2">Succinate dehydrogenase assembly factor 4, mitochondrial</fullName>
    </recommendedName>
</protein>
<dbReference type="InterPro" id="IPR012875">
    <property type="entry name" value="SDHF4"/>
</dbReference>
<evidence type="ECO:0000313" key="4">
    <source>
        <dbReference type="Proteomes" id="UP000827889"/>
    </source>
</evidence>
<name>A0A8B8PBY0_9MYRT</name>
<feature type="compositionally biased region" description="Basic and acidic residues" evidence="3">
    <location>
        <begin position="108"/>
        <end position="121"/>
    </location>
</feature>
<organism evidence="4 5">
    <name type="scientific">Rhodamnia argentea</name>
    <dbReference type="NCBI Taxonomy" id="178133"/>
    <lineage>
        <taxon>Eukaryota</taxon>
        <taxon>Viridiplantae</taxon>
        <taxon>Streptophyta</taxon>
        <taxon>Embryophyta</taxon>
        <taxon>Tracheophyta</taxon>
        <taxon>Spermatophyta</taxon>
        <taxon>Magnoliopsida</taxon>
        <taxon>eudicotyledons</taxon>
        <taxon>Gunneridae</taxon>
        <taxon>Pentapetalae</taxon>
        <taxon>rosids</taxon>
        <taxon>malvids</taxon>
        <taxon>Myrtales</taxon>
        <taxon>Myrtaceae</taxon>
        <taxon>Myrtoideae</taxon>
        <taxon>Myrteae</taxon>
        <taxon>Australasian group</taxon>
        <taxon>Rhodamnia</taxon>
    </lineage>
</organism>
<evidence type="ECO:0000313" key="5">
    <source>
        <dbReference type="RefSeq" id="XP_030532325.1"/>
    </source>
</evidence>
<dbReference type="Proteomes" id="UP000827889">
    <property type="component" value="Chromosome 10"/>
</dbReference>
<feature type="compositionally biased region" description="Acidic residues" evidence="3">
    <location>
        <begin position="70"/>
        <end position="89"/>
    </location>
</feature>
<comment type="similarity">
    <text evidence="1">Belongs to the SDHAF4 family.</text>
</comment>
<dbReference type="GeneID" id="115742274"/>
<keyword evidence="4" id="KW-1185">Reference proteome</keyword>
<dbReference type="OrthoDB" id="201362at2759"/>
<evidence type="ECO:0000256" key="1">
    <source>
        <dbReference type="ARBA" id="ARBA00005701"/>
    </source>
</evidence>
<evidence type="ECO:0000256" key="2">
    <source>
        <dbReference type="ARBA" id="ARBA00022170"/>
    </source>
</evidence>
<dbReference type="PANTHER" id="PTHR28524">
    <property type="entry name" value="SUCCINATE DEHYDROGENASE ASSEMBLY FACTOR 4, MITOCHONDRIAL"/>
    <property type="match status" value="1"/>
</dbReference>
<gene>
    <name evidence="5" type="primary">LOC115742274</name>
</gene>
<evidence type="ECO:0000256" key="3">
    <source>
        <dbReference type="SAM" id="MobiDB-lite"/>
    </source>
</evidence>
<accession>A0A8B8PBY0</accession>
<feature type="compositionally biased region" description="Basic and acidic residues" evidence="3">
    <location>
        <begin position="57"/>
        <end position="69"/>
    </location>
</feature>
<dbReference type="KEGG" id="rarg:115742274"/>
<dbReference type="Pfam" id="PF07896">
    <property type="entry name" value="DUF1674"/>
    <property type="match status" value="1"/>
</dbReference>
<dbReference type="GO" id="GO:0034553">
    <property type="term" value="P:mitochondrial respiratory chain complex II assembly"/>
    <property type="evidence" value="ECO:0007669"/>
    <property type="project" value="TreeGrafter"/>
</dbReference>
<dbReference type="PANTHER" id="PTHR28524:SF3">
    <property type="entry name" value="SUCCINATE DEHYDROGENASE ASSEMBLY FACTOR 4, MITOCHONDRIAL"/>
    <property type="match status" value="1"/>
</dbReference>
<dbReference type="AlphaFoldDB" id="A0A8B8PBY0"/>
<dbReference type="GO" id="GO:0005739">
    <property type="term" value="C:mitochondrion"/>
    <property type="evidence" value="ECO:0007669"/>
    <property type="project" value="TreeGrafter"/>
</dbReference>
<feature type="compositionally biased region" description="Low complexity" evidence="3">
    <location>
        <begin position="23"/>
        <end position="33"/>
    </location>
</feature>
<sequence>MAINLSRQFASLVGLSAPKLALASAGSESLARSVVGSAVRRLGSSIEQPRGNPSGELRGEAPKEIRPQQEEEEPREEGGGEEDDEEEDGQVNKETGEIGGPRGPEPTRYGDWERNGRCYDF</sequence>